<dbReference type="InterPro" id="IPR026795">
    <property type="entry name" value="SHFL"/>
</dbReference>
<evidence type="ECO:0000256" key="5">
    <source>
        <dbReference type="ARBA" id="ARBA00022884"/>
    </source>
</evidence>
<reference evidence="9" key="1">
    <citation type="submission" date="2025-08" db="UniProtKB">
        <authorList>
            <consortium name="RefSeq"/>
        </authorList>
    </citation>
    <scope>IDENTIFICATION</scope>
</reference>
<feature type="region of interest" description="Disordered" evidence="7">
    <location>
        <begin position="318"/>
        <end position="344"/>
    </location>
</feature>
<feature type="compositionally biased region" description="Basic and acidic residues" evidence="7">
    <location>
        <begin position="110"/>
        <end position="122"/>
    </location>
</feature>
<organism evidence="8 9">
    <name type="scientific">Clupea harengus</name>
    <name type="common">Atlantic herring</name>
    <dbReference type="NCBI Taxonomy" id="7950"/>
    <lineage>
        <taxon>Eukaryota</taxon>
        <taxon>Metazoa</taxon>
        <taxon>Chordata</taxon>
        <taxon>Craniata</taxon>
        <taxon>Vertebrata</taxon>
        <taxon>Euteleostomi</taxon>
        <taxon>Actinopterygii</taxon>
        <taxon>Neopterygii</taxon>
        <taxon>Teleostei</taxon>
        <taxon>Clupei</taxon>
        <taxon>Clupeiformes</taxon>
        <taxon>Clupeoidei</taxon>
        <taxon>Clupeidae</taxon>
        <taxon>Clupea</taxon>
    </lineage>
</organism>
<evidence type="ECO:0000313" key="8">
    <source>
        <dbReference type="Proteomes" id="UP000515152"/>
    </source>
</evidence>
<dbReference type="GO" id="GO:0045087">
    <property type="term" value="P:innate immune response"/>
    <property type="evidence" value="ECO:0007669"/>
    <property type="project" value="TreeGrafter"/>
</dbReference>
<dbReference type="PANTHER" id="PTHR16135:SF2">
    <property type="entry name" value="SHIFTLESS ANTIVIRAL INHIBITOR OF RIBOSOMAL FRAMESHIFTING PROTEIN"/>
    <property type="match status" value="1"/>
</dbReference>
<dbReference type="AlphaFoldDB" id="A0A6P3W4P8"/>
<evidence type="ECO:0000256" key="1">
    <source>
        <dbReference type="ARBA" id="ARBA00004123"/>
    </source>
</evidence>
<dbReference type="GO" id="GO:0005634">
    <property type="term" value="C:nucleus"/>
    <property type="evidence" value="ECO:0007669"/>
    <property type="project" value="UniProtKB-SubCell"/>
</dbReference>
<proteinExistence type="inferred from homology"/>
<feature type="compositionally biased region" description="Acidic residues" evidence="7">
    <location>
        <begin position="318"/>
        <end position="338"/>
    </location>
</feature>
<dbReference type="GO" id="GO:1990825">
    <property type="term" value="F:sequence-specific mRNA binding"/>
    <property type="evidence" value="ECO:0007669"/>
    <property type="project" value="TreeGrafter"/>
</dbReference>
<evidence type="ECO:0000256" key="6">
    <source>
        <dbReference type="ARBA" id="ARBA00023242"/>
    </source>
</evidence>
<sequence length="344" mass="39766">MSRLQEEVELEISVRRLREKFHGKISIDKAALLMRRYGNDHRRIAMEIVLMKDRELDDEDRHDLKNDITVKNVVEKLKAEEKNHAGPGTGQAAPQERQDRSHKSGNKPKANKEPNGDKDIQELGERLRVLPLTQENMRMFDNAQRDLIPAVLHQFACERCDNDWWRRVAQRKEVSRCKKCKRKYEPVPEGKMWGIGEFHCPNCTRIFRGFGRMDLGSPCYGCRSIIIPTKILPPRRSMMGMGPRTKNPHSCLAEDCYNRQEPHVPGTECVHPRSRQKNHKPRVVNASPTHISSGSTVNTCLSQGSILDLYELVRDELEDVIYEDSEEEEEEEEEESDSSTDNPR</sequence>
<dbReference type="GO" id="GO:0043022">
    <property type="term" value="F:ribosome binding"/>
    <property type="evidence" value="ECO:0007669"/>
    <property type="project" value="TreeGrafter"/>
</dbReference>
<dbReference type="PANTHER" id="PTHR16135">
    <property type="entry name" value="REPRESSOR OF YIELD OF DENV PROTEIN"/>
    <property type="match status" value="1"/>
</dbReference>
<dbReference type="GeneID" id="105905724"/>
<keyword evidence="4" id="KW-0963">Cytoplasm</keyword>
<gene>
    <name evidence="9" type="primary">shfl</name>
</gene>
<feature type="compositionally biased region" description="Basic residues" evidence="7">
    <location>
        <begin position="272"/>
        <end position="282"/>
    </location>
</feature>
<dbReference type="GO" id="GO:0000932">
    <property type="term" value="C:P-body"/>
    <property type="evidence" value="ECO:0007669"/>
    <property type="project" value="UniProtKB-SubCell"/>
</dbReference>
<protein>
    <submittedName>
        <fullName evidence="9">Shiftless antiviral inhibitor of ribosomal frameshifting protein homolog</fullName>
    </submittedName>
</protein>
<dbReference type="OrthoDB" id="9423182at2759"/>
<evidence type="ECO:0000256" key="7">
    <source>
        <dbReference type="SAM" id="MobiDB-lite"/>
    </source>
</evidence>
<keyword evidence="5" id="KW-0694">RNA-binding</keyword>
<keyword evidence="6" id="KW-0539">Nucleus</keyword>
<name>A0A6P3W4P8_CLUHA</name>
<comment type="similarity">
    <text evidence="3">Belongs to the SHFL family.</text>
</comment>
<accession>A0A6P3W4P8</accession>
<dbReference type="RefSeq" id="XP_012689218.2">
    <property type="nucleotide sequence ID" value="XM_012833764.3"/>
</dbReference>
<dbReference type="CTD" id="55337"/>
<evidence type="ECO:0000313" key="9">
    <source>
        <dbReference type="RefSeq" id="XP_012689218.2"/>
    </source>
</evidence>
<evidence type="ECO:0000256" key="3">
    <source>
        <dbReference type="ARBA" id="ARBA00005469"/>
    </source>
</evidence>
<dbReference type="Proteomes" id="UP000515152">
    <property type="component" value="Chromosome 1"/>
</dbReference>
<keyword evidence="8" id="KW-1185">Reference proteome</keyword>
<dbReference type="GO" id="GO:0075523">
    <property type="term" value="P:viral translational frameshifting"/>
    <property type="evidence" value="ECO:0007669"/>
    <property type="project" value="TreeGrafter"/>
</dbReference>
<evidence type="ECO:0000256" key="2">
    <source>
        <dbReference type="ARBA" id="ARBA00004201"/>
    </source>
</evidence>
<feature type="region of interest" description="Disordered" evidence="7">
    <location>
        <begin position="267"/>
        <end position="291"/>
    </location>
</feature>
<dbReference type="KEGG" id="char:105905724"/>
<dbReference type="Pfam" id="PF15135">
    <property type="entry name" value="UPF0515"/>
    <property type="match status" value="1"/>
</dbReference>
<comment type="subcellular location">
    <subcellularLocation>
        <location evidence="2">Cytoplasm</location>
        <location evidence="2">P-body</location>
    </subcellularLocation>
    <subcellularLocation>
        <location evidence="1">Nucleus</location>
    </subcellularLocation>
</comment>
<feature type="region of interest" description="Disordered" evidence="7">
    <location>
        <begin position="80"/>
        <end position="122"/>
    </location>
</feature>
<evidence type="ECO:0000256" key="4">
    <source>
        <dbReference type="ARBA" id="ARBA00022490"/>
    </source>
</evidence>